<dbReference type="PROSITE" id="PS51257">
    <property type="entry name" value="PROKAR_LIPOPROTEIN"/>
    <property type="match status" value="1"/>
</dbReference>
<organism evidence="2 3">
    <name type="scientific">Tolypothrix tenuis PCC 7101</name>
    <dbReference type="NCBI Taxonomy" id="231146"/>
    <lineage>
        <taxon>Bacteria</taxon>
        <taxon>Bacillati</taxon>
        <taxon>Cyanobacteriota</taxon>
        <taxon>Cyanophyceae</taxon>
        <taxon>Nostocales</taxon>
        <taxon>Tolypothrichaceae</taxon>
        <taxon>Tolypothrix</taxon>
    </lineage>
</organism>
<proteinExistence type="predicted"/>
<accession>A0A1Z4MUZ4</accession>
<dbReference type="RefSeq" id="WP_096574325.1">
    <property type="nucleotide sequence ID" value="NZ_CAWNJS010000001.1"/>
</dbReference>
<gene>
    <name evidence="2" type="ORF">NIES37_11810</name>
</gene>
<protein>
    <recommendedName>
        <fullName evidence="4">Lipoprotein</fullName>
    </recommendedName>
</protein>
<name>A0A1Z4MUZ4_9CYAN</name>
<keyword evidence="3" id="KW-1185">Reference proteome</keyword>
<dbReference type="KEGG" id="ttq:NIES37_11810"/>
<reference evidence="2 3" key="1">
    <citation type="submission" date="2017-06" db="EMBL/GenBank/DDBJ databases">
        <title>Genome sequencing of cyanobaciteial culture collection at National Institute for Environmental Studies (NIES).</title>
        <authorList>
            <person name="Hirose Y."/>
            <person name="Shimura Y."/>
            <person name="Fujisawa T."/>
            <person name="Nakamura Y."/>
            <person name="Kawachi M."/>
        </authorList>
    </citation>
    <scope>NUCLEOTIDE SEQUENCE [LARGE SCALE GENOMIC DNA]</scope>
    <source>
        <strain evidence="2 3">NIES-37</strain>
    </source>
</reference>
<evidence type="ECO:0000256" key="1">
    <source>
        <dbReference type="SAM" id="SignalP"/>
    </source>
</evidence>
<evidence type="ECO:0008006" key="4">
    <source>
        <dbReference type="Google" id="ProtNLM"/>
    </source>
</evidence>
<evidence type="ECO:0000313" key="3">
    <source>
        <dbReference type="Proteomes" id="UP000218785"/>
    </source>
</evidence>
<evidence type="ECO:0000313" key="2">
    <source>
        <dbReference type="EMBL" id="BAY97243.1"/>
    </source>
</evidence>
<dbReference type="AlphaFoldDB" id="A0A1Z4MUZ4"/>
<feature type="signal peptide" evidence="1">
    <location>
        <begin position="1"/>
        <end position="22"/>
    </location>
</feature>
<sequence length="160" mass="17338">MFILRKYTVIVPVSLTIALLMAGCNENKASQCQRLIQAVNEGNSLIDKKKGQQVITSVQLSKDLQAVTKSIEDLNLKDPKLQEFQGKFAQVFRNLSQAIAKAAQALGSAKTAEASEAGREKLQKARTQIDTALTAAAKTAGKESDKLVGDLNKYCSQPEN</sequence>
<keyword evidence="1" id="KW-0732">Signal</keyword>
<dbReference type="EMBL" id="AP018248">
    <property type="protein sequence ID" value="BAY97243.1"/>
    <property type="molecule type" value="Genomic_DNA"/>
</dbReference>
<feature type="chain" id="PRO_5012351249" description="Lipoprotein" evidence="1">
    <location>
        <begin position="23"/>
        <end position="160"/>
    </location>
</feature>
<dbReference type="Proteomes" id="UP000218785">
    <property type="component" value="Chromosome"/>
</dbReference>